<proteinExistence type="predicted"/>
<comment type="caution">
    <text evidence="1">The sequence shown here is derived from an EMBL/GenBank/DDBJ whole genome shotgun (WGS) entry which is preliminary data.</text>
</comment>
<keyword evidence="2" id="KW-1185">Reference proteome</keyword>
<sequence length="57" mass="6560">MAQAMLIVQYIKEIYPVGPCCESGAKAKKNKYIKLEIRTKFDQKDNKALKVIKKLKC</sequence>
<evidence type="ECO:0000313" key="2">
    <source>
        <dbReference type="Proteomes" id="UP000789901"/>
    </source>
</evidence>
<reference evidence="1 2" key="1">
    <citation type="submission" date="2021-06" db="EMBL/GenBank/DDBJ databases">
        <authorList>
            <person name="Kallberg Y."/>
            <person name="Tangrot J."/>
            <person name="Rosling A."/>
        </authorList>
    </citation>
    <scope>NUCLEOTIDE SEQUENCE [LARGE SCALE GENOMIC DNA]</scope>
    <source>
        <strain evidence="1 2">120-4 pot B 10/14</strain>
    </source>
</reference>
<protein>
    <submittedName>
        <fullName evidence="1">23826_t:CDS:1</fullName>
    </submittedName>
</protein>
<accession>A0ABN7UTG1</accession>
<organism evidence="1 2">
    <name type="scientific">Gigaspora margarita</name>
    <dbReference type="NCBI Taxonomy" id="4874"/>
    <lineage>
        <taxon>Eukaryota</taxon>
        <taxon>Fungi</taxon>
        <taxon>Fungi incertae sedis</taxon>
        <taxon>Mucoromycota</taxon>
        <taxon>Glomeromycotina</taxon>
        <taxon>Glomeromycetes</taxon>
        <taxon>Diversisporales</taxon>
        <taxon>Gigasporaceae</taxon>
        <taxon>Gigaspora</taxon>
    </lineage>
</organism>
<gene>
    <name evidence="1" type="ORF">GMARGA_LOCUS9590</name>
</gene>
<dbReference type="EMBL" id="CAJVQB010005198">
    <property type="protein sequence ID" value="CAG8655531.1"/>
    <property type="molecule type" value="Genomic_DNA"/>
</dbReference>
<name>A0ABN7UTG1_GIGMA</name>
<dbReference type="Proteomes" id="UP000789901">
    <property type="component" value="Unassembled WGS sequence"/>
</dbReference>
<evidence type="ECO:0000313" key="1">
    <source>
        <dbReference type="EMBL" id="CAG8655531.1"/>
    </source>
</evidence>